<proteinExistence type="inferred from homology"/>
<evidence type="ECO:0000256" key="6">
    <source>
        <dbReference type="ARBA" id="ARBA00023136"/>
    </source>
</evidence>
<feature type="transmembrane region" description="Helical" evidence="7">
    <location>
        <begin position="123"/>
        <end position="143"/>
    </location>
</feature>
<dbReference type="EMBL" id="LT608328">
    <property type="protein sequence ID" value="SCM59839.1"/>
    <property type="molecule type" value="Genomic_DNA"/>
</dbReference>
<dbReference type="AlphaFoldDB" id="A0A1G4GBE1"/>
<evidence type="ECO:0000256" key="5">
    <source>
        <dbReference type="ARBA" id="ARBA00022989"/>
    </source>
</evidence>
<keyword evidence="4 7" id="KW-0812">Transmembrane</keyword>
<keyword evidence="3" id="KW-1003">Cell membrane</keyword>
<sequence length="212" mass="23476">MIEFVGHVRFVDIIEFLGTFAFAISGVRMASTKNFDLFGAFTIGFVTAIGGGTLRDLFIGVTPFWMLNHVYLWATLLALLFVILFKSKVVKLQYTFFLFDSIGLGLFVVVGTEKTLAMEFAPWVAVIMGTITGSFGGMLRDILITQIPLIFRKEIYALACVVGAIFFTIGYASGMNIVINEVATASIVILTRILAVKFKWHLPTLKGEKSYD</sequence>
<evidence type="ECO:0000259" key="8">
    <source>
        <dbReference type="Pfam" id="PF03458"/>
    </source>
</evidence>
<name>A0A1G4GBE1_9BACT</name>
<evidence type="ECO:0000256" key="3">
    <source>
        <dbReference type="ARBA" id="ARBA00022475"/>
    </source>
</evidence>
<feature type="transmembrane region" description="Helical" evidence="7">
    <location>
        <begin position="178"/>
        <end position="196"/>
    </location>
</feature>
<keyword evidence="6 7" id="KW-0472">Membrane</keyword>
<dbReference type="KEGG" id="pmuc:ING2E5A_3048"/>
<keyword evidence="5 7" id="KW-1133">Transmembrane helix</keyword>
<dbReference type="Proteomes" id="UP000178485">
    <property type="component" value="Chromosome i"/>
</dbReference>
<protein>
    <submittedName>
        <fullName evidence="9">UPF0126 membrane protein</fullName>
    </submittedName>
</protein>
<evidence type="ECO:0000313" key="10">
    <source>
        <dbReference type="Proteomes" id="UP000178485"/>
    </source>
</evidence>
<dbReference type="GO" id="GO:0005886">
    <property type="term" value="C:plasma membrane"/>
    <property type="evidence" value="ECO:0007669"/>
    <property type="project" value="UniProtKB-SubCell"/>
</dbReference>
<dbReference type="PANTHER" id="PTHR30506">
    <property type="entry name" value="INNER MEMBRANE PROTEIN"/>
    <property type="match status" value="1"/>
</dbReference>
<dbReference type="Pfam" id="PF03458">
    <property type="entry name" value="Gly_transporter"/>
    <property type="match status" value="2"/>
</dbReference>
<comment type="similarity">
    <text evidence="2">Belongs to the UPF0126 family.</text>
</comment>
<feature type="domain" description="Glycine transporter" evidence="8">
    <location>
        <begin position="13"/>
        <end position="86"/>
    </location>
</feature>
<feature type="transmembrane region" description="Helical" evidence="7">
    <location>
        <begin position="66"/>
        <end position="85"/>
    </location>
</feature>
<dbReference type="RefSeq" id="WP_071138056.1">
    <property type="nucleotide sequence ID" value="NZ_DUQN01000006.1"/>
</dbReference>
<evidence type="ECO:0000256" key="7">
    <source>
        <dbReference type="SAM" id="Phobius"/>
    </source>
</evidence>
<evidence type="ECO:0000256" key="1">
    <source>
        <dbReference type="ARBA" id="ARBA00004651"/>
    </source>
</evidence>
<accession>A0A1G4GBE1</accession>
<evidence type="ECO:0000256" key="4">
    <source>
        <dbReference type="ARBA" id="ARBA00022692"/>
    </source>
</evidence>
<comment type="subcellular location">
    <subcellularLocation>
        <location evidence="1">Cell membrane</location>
        <topology evidence="1">Multi-pass membrane protein</topology>
    </subcellularLocation>
</comment>
<evidence type="ECO:0000313" key="9">
    <source>
        <dbReference type="EMBL" id="SCM59839.1"/>
    </source>
</evidence>
<feature type="transmembrane region" description="Helical" evidence="7">
    <location>
        <begin position="92"/>
        <end position="111"/>
    </location>
</feature>
<dbReference type="InterPro" id="IPR005115">
    <property type="entry name" value="Gly_transporter"/>
</dbReference>
<evidence type="ECO:0000256" key="2">
    <source>
        <dbReference type="ARBA" id="ARBA00008193"/>
    </source>
</evidence>
<dbReference type="PANTHER" id="PTHR30506:SF3">
    <property type="entry name" value="UPF0126 INNER MEMBRANE PROTEIN YADS-RELATED"/>
    <property type="match status" value="1"/>
</dbReference>
<organism evidence="9 10">
    <name type="scientific">Petrimonas mucosa</name>
    <dbReference type="NCBI Taxonomy" id="1642646"/>
    <lineage>
        <taxon>Bacteria</taxon>
        <taxon>Pseudomonadati</taxon>
        <taxon>Bacteroidota</taxon>
        <taxon>Bacteroidia</taxon>
        <taxon>Bacteroidales</taxon>
        <taxon>Dysgonomonadaceae</taxon>
        <taxon>Petrimonas</taxon>
    </lineage>
</organism>
<feature type="transmembrane region" description="Helical" evidence="7">
    <location>
        <begin position="6"/>
        <end position="25"/>
    </location>
</feature>
<feature type="transmembrane region" description="Helical" evidence="7">
    <location>
        <begin position="155"/>
        <end position="172"/>
    </location>
</feature>
<keyword evidence="10" id="KW-1185">Reference proteome</keyword>
<gene>
    <name evidence="9" type="ORF">ING2E5A_3048</name>
</gene>
<reference evidence="9 10" key="1">
    <citation type="submission" date="2016-08" db="EMBL/GenBank/DDBJ databases">
        <authorList>
            <person name="Seilhamer J.J."/>
        </authorList>
    </citation>
    <scope>NUCLEOTIDE SEQUENCE [LARGE SCALE GENOMIC DNA]</scope>
    <source>
        <strain evidence="9">ING2-E5A</strain>
    </source>
</reference>
<dbReference type="STRING" id="1642646.ING2E5A_3048"/>
<feature type="transmembrane region" description="Helical" evidence="7">
    <location>
        <begin position="37"/>
        <end position="54"/>
    </location>
</feature>
<feature type="domain" description="Glycine transporter" evidence="8">
    <location>
        <begin position="98"/>
        <end position="169"/>
    </location>
</feature>